<dbReference type="Gene3D" id="2.130.10.10">
    <property type="entry name" value="YVTN repeat-like/Quinoprotein amine dehydrogenase"/>
    <property type="match status" value="2"/>
</dbReference>
<organism evidence="3">
    <name type="scientific">Timema cristinae</name>
    <name type="common">Walking stick</name>
    <dbReference type="NCBI Taxonomy" id="61476"/>
    <lineage>
        <taxon>Eukaryota</taxon>
        <taxon>Metazoa</taxon>
        <taxon>Ecdysozoa</taxon>
        <taxon>Arthropoda</taxon>
        <taxon>Hexapoda</taxon>
        <taxon>Insecta</taxon>
        <taxon>Pterygota</taxon>
        <taxon>Neoptera</taxon>
        <taxon>Polyneoptera</taxon>
        <taxon>Phasmatodea</taxon>
        <taxon>Timematodea</taxon>
        <taxon>Timematoidea</taxon>
        <taxon>Timematidae</taxon>
        <taxon>Timema</taxon>
    </lineage>
</organism>
<evidence type="ECO:0000256" key="2">
    <source>
        <dbReference type="SAM" id="MobiDB-lite"/>
    </source>
</evidence>
<gene>
    <name evidence="3" type="ORF">TCEB3V08_LOCUS4008</name>
</gene>
<dbReference type="GO" id="GO:0005929">
    <property type="term" value="C:cilium"/>
    <property type="evidence" value="ECO:0007669"/>
    <property type="project" value="GOC"/>
</dbReference>
<sequence length="852" mass="95183">MDEMDISDTDKEHMARLLSNFERILCTVHSPKDLQDCFAFELATVPMALFDSSGLMRKIKKAAFYNVFDTVSEHTVGNTDNLYFVLDGGALIHHVVWPKQGTFGDVYTTYTSYTKKHYDDQDYEPDFEDHTNSDISDKEGVGIGTDSANTITDVDDDDDDDDDDNDDADGSNHDLSEDGAVGLTPRQHPLVEEEKKLDSGNYDLADRRRKEREMQEIKMALERENLDLEERRKKSSGLVGSLVIPADEGFEEEKASAKSKKRGEELLDMIRLDAMSYSLFDIAPIPYEVYMKSYGRSNAVQALAQTNEDNLSEEVQTDEIICKNKWTQKPVSFCTKIDSKINYKKNDLLMFSQEHLGVGGDFLEENTLEWNNRIKTDSARFNQFLSTAGQVMLILLEESYTQNGGGELIINPVDLGFSNGFTSLGVSDVPFLAERAVTSICFPHNLTTMLLTVHQGLQRAAYKDNNPVLGRSLICVWNTLEPSSPQKILVAGQEVTVCYLESSHAGLVFGGLADGSVCVWDLREPSSYHTMVTAADQSQWVIRSPTYNTAEILREEGHLGPVVALQPFLEVESKSDTYYSNELSPMQVCSLEESGIIMIWTVIQSQEKGSKSGMSQQDLGLAHWGRVLLHRSSTIRIQDTLALDSVHRNNLQCYDLRMDVQDTEHLYVATNTGQVVHCLKSGGKPSPRTYIPNCDGFTSAKCIETCPFDEPFFLVGGVEGSVRLHSRASEKPLTMLAGTGDVLGQGPPIIALQWSRCRPCVFFALDTSSRIHVWDLSAGDMYPQYSVPFSDKTVTAIQLSPLSESGKETSQLVLATECGKVEIHNLKPELNYRSTVEFDKELDTFLRYTSIL</sequence>
<feature type="compositionally biased region" description="Acidic residues" evidence="2">
    <location>
        <begin position="153"/>
        <end position="169"/>
    </location>
</feature>
<dbReference type="InterPro" id="IPR036322">
    <property type="entry name" value="WD40_repeat_dom_sf"/>
</dbReference>
<feature type="coiled-coil region" evidence="1">
    <location>
        <begin position="207"/>
        <end position="234"/>
    </location>
</feature>
<dbReference type="SUPFAM" id="SSF50978">
    <property type="entry name" value="WD40 repeat-like"/>
    <property type="match status" value="1"/>
</dbReference>
<protein>
    <recommendedName>
        <fullName evidence="4">WD repeat-containing protein 60</fullName>
    </recommendedName>
</protein>
<dbReference type="InterPro" id="IPR015943">
    <property type="entry name" value="WD40/YVTN_repeat-like_dom_sf"/>
</dbReference>
<feature type="compositionally biased region" description="Basic and acidic residues" evidence="2">
    <location>
        <begin position="128"/>
        <end position="140"/>
    </location>
</feature>
<dbReference type="GO" id="GO:0005868">
    <property type="term" value="C:cytoplasmic dynein complex"/>
    <property type="evidence" value="ECO:0007669"/>
    <property type="project" value="InterPro"/>
</dbReference>
<proteinExistence type="predicted"/>
<dbReference type="AlphaFoldDB" id="A0A7R9CIJ2"/>
<accession>A0A7R9CIJ2</accession>
<dbReference type="GO" id="GO:0045504">
    <property type="term" value="F:dynein heavy chain binding"/>
    <property type="evidence" value="ECO:0007669"/>
    <property type="project" value="InterPro"/>
</dbReference>
<feature type="compositionally biased region" description="Basic and acidic residues" evidence="2">
    <location>
        <begin position="189"/>
        <end position="198"/>
    </location>
</feature>
<dbReference type="InterPro" id="IPR042505">
    <property type="entry name" value="DYNC2I1"/>
</dbReference>
<dbReference type="PANTHER" id="PTHR16022">
    <property type="entry name" value="WD REPEAT DOMAIN 60"/>
    <property type="match status" value="1"/>
</dbReference>
<dbReference type="InterPro" id="IPR001680">
    <property type="entry name" value="WD40_rpt"/>
</dbReference>
<name>A0A7R9CIJ2_TIMCR</name>
<dbReference type="GO" id="GO:0042073">
    <property type="term" value="P:intraciliary transport"/>
    <property type="evidence" value="ECO:0007669"/>
    <property type="project" value="InterPro"/>
</dbReference>
<reference evidence="3" key="1">
    <citation type="submission" date="2020-11" db="EMBL/GenBank/DDBJ databases">
        <authorList>
            <person name="Tran Van P."/>
        </authorList>
    </citation>
    <scope>NUCLEOTIDE SEQUENCE</scope>
</reference>
<dbReference type="GO" id="GO:0045503">
    <property type="term" value="F:dynein light chain binding"/>
    <property type="evidence" value="ECO:0007669"/>
    <property type="project" value="InterPro"/>
</dbReference>
<feature type="region of interest" description="Disordered" evidence="2">
    <location>
        <begin position="119"/>
        <end position="198"/>
    </location>
</feature>
<keyword evidence="1" id="KW-0175">Coiled coil</keyword>
<dbReference type="SMART" id="SM00320">
    <property type="entry name" value="WD40"/>
    <property type="match status" value="3"/>
</dbReference>
<dbReference type="EMBL" id="OC317498">
    <property type="protein sequence ID" value="CAD7397263.1"/>
    <property type="molecule type" value="Genomic_DNA"/>
</dbReference>
<dbReference type="PANTHER" id="PTHR16022:SF0">
    <property type="entry name" value="CYTOPLASMIC DYNEIN 2 INTERMEDIATE CHAIN 1"/>
    <property type="match status" value="1"/>
</dbReference>
<evidence type="ECO:0008006" key="4">
    <source>
        <dbReference type="Google" id="ProtNLM"/>
    </source>
</evidence>
<evidence type="ECO:0000256" key="1">
    <source>
        <dbReference type="SAM" id="Coils"/>
    </source>
</evidence>
<evidence type="ECO:0000313" key="3">
    <source>
        <dbReference type="EMBL" id="CAD7397263.1"/>
    </source>
</evidence>